<comment type="function">
    <text evidence="10">Promotes RNA polymerase assembly. Latches the N- and C-terminal regions of the beta' subunit thereby facilitating its interaction with the beta and alpha subunits.</text>
</comment>
<keyword evidence="12" id="KW-1185">Reference proteome</keyword>
<evidence type="ECO:0000256" key="3">
    <source>
        <dbReference type="ARBA" id="ARBA00013725"/>
    </source>
</evidence>
<dbReference type="SUPFAM" id="SSF63562">
    <property type="entry name" value="RPB6/omega subunit-like"/>
    <property type="match status" value="1"/>
</dbReference>
<evidence type="ECO:0000256" key="8">
    <source>
        <dbReference type="ARBA" id="ARBA00029924"/>
    </source>
</evidence>
<dbReference type="PANTHER" id="PTHR34476:SF1">
    <property type="entry name" value="DNA-DIRECTED RNA POLYMERASE SUBUNIT OMEGA"/>
    <property type="match status" value="1"/>
</dbReference>
<sequence length="99" mass="11448">MAEKNIDRMLGMTDSKYRLSVITAKRALQLSAGAPSVLPTEQRAKIHNVVTLSMRELATGQLTIGTDLIDEQRFFQDYQRQRQIELQKQLTAERERERD</sequence>
<keyword evidence="4 10" id="KW-0240">DNA-directed RNA polymerase</keyword>
<evidence type="ECO:0000313" key="12">
    <source>
        <dbReference type="Proteomes" id="UP000632154"/>
    </source>
</evidence>
<dbReference type="Proteomes" id="UP000632154">
    <property type="component" value="Unassembled WGS sequence"/>
</dbReference>
<evidence type="ECO:0000256" key="7">
    <source>
        <dbReference type="ARBA" id="ARBA00023163"/>
    </source>
</evidence>
<reference evidence="12" key="1">
    <citation type="journal article" date="2019" name="Int. J. Syst. Evol. Microbiol.">
        <title>The Global Catalogue of Microorganisms (GCM) 10K type strain sequencing project: providing services to taxonomists for standard genome sequencing and annotation.</title>
        <authorList>
            <consortium name="The Broad Institute Genomics Platform"/>
            <consortium name="The Broad Institute Genome Sequencing Center for Infectious Disease"/>
            <person name="Wu L."/>
            <person name="Ma J."/>
        </authorList>
    </citation>
    <scope>NUCLEOTIDE SEQUENCE [LARGE SCALE GENOMIC DNA]</scope>
    <source>
        <strain evidence="12">CGMCC 1.18439</strain>
    </source>
</reference>
<comment type="subunit">
    <text evidence="10">The RNAP catalytic core consists of 2 alpha, 1 beta, 1 beta' and 1 omega subunit. When a sigma factor is associated with the core the holoenzyme is formed, which can initiate transcription.</text>
</comment>
<dbReference type="RefSeq" id="WP_189641616.1">
    <property type="nucleotide sequence ID" value="NZ_BNAL01000001.1"/>
</dbReference>
<keyword evidence="7 10" id="KW-0804">Transcription</keyword>
<dbReference type="EC" id="2.7.7.6" evidence="2 10"/>
<evidence type="ECO:0000256" key="4">
    <source>
        <dbReference type="ARBA" id="ARBA00022478"/>
    </source>
</evidence>
<comment type="caution">
    <text evidence="11">The sequence shown here is derived from an EMBL/GenBank/DDBJ whole genome shotgun (WGS) entry which is preliminary data.</text>
</comment>
<evidence type="ECO:0000256" key="6">
    <source>
        <dbReference type="ARBA" id="ARBA00022695"/>
    </source>
</evidence>
<dbReference type="InterPro" id="IPR003716">
    <property type="entry name" value="DNA-dir_RNA_pol_omega"/>
</dbReference>
<dbReference type="InterPro" id="IPR036161">
    <property type="entry name" value="RPB6/omega-like_sf"/>
</dbReference>
<evidence type="ECO:0000256" key="1">
    <source>
        <dbReference type="ARBA" id="ARBA00006711"/>
    </source>
</evidence>
<dbReference type="EMBL" id="BNAL01000001">
    <property type="protein sequence ID" value="GHF92292.1"/>
    <property type="molecule type" value="Genomic_DNA"/>
</dbReference>
<dbReference type="Pfam" id="PF01192">
    <property type="entry name" value="RNA_pol_Rpb6"/>
    <property type="match status" value="1"/>
</dbReference>
<accession>A0ABQ3JWT4</accession>
<keyword evidence="6 10" id="KW-0548">Nucleotidyltransferase</keyword>
<dbReference type="SMART" id="SM01409">
    <property type="entry name" value="RNA_pol_Rpb6"/>
    <property type="match status" value="1"/>
</dbReference>
<dbReference type="Gene3D" id="3.90.940.10">
    <property type="match status" value="1"/>
</dbReference>
<evidence type="ECO:0000256" key="9">
    <source>
        <dbReference type="ARBA" id="ARBA00048552"/>
    </source>
</evidence>
<evidence type="ECO:0000313" key="11">
    <source>
        <dbReference type="EMBL" id="GHF92292.1"/>
    </source>
</evidence>
<evidence type="ECO:0000256" key="2">
    <source>
        <dbReference type="ARBA" id="ARBA00012418"/>
    </source>
</evidence>
<gene>
    <name evidence="10 11" type="primary">rpoZ</name>
    <name evidence="11" type="ORF">GCM10017783_00010</name>
</gene>
<keyword evidence="5 10" id="KW-0808">Transferase</keyword>
<comment type="similarity">
    <text evidence="1 10">Belongs to the RNA polymerase subunit omega family.</text>
</comment>
<name>A0ABQ3JWT4_9DEIO</name>
<organism evidence="11 12">
    <name type="scientific">Deinococcus piscis</name>
    <dbReference type="NCBI Taxonomy" id="394230"/>
    <lineage>
        <taxon>Bacteria</taxon>
        <taxon>Thermotogati</taxon>
        <taxon>Deinococcota</taxon>
        <taxon>Deinococci</taxon>
        <taxon>Deinococcales</taxon>
        <taxon>Deinococcaceae</taxon>
        <taxon>Deinococcus</taxon>
    </lineage>
</organism>
<protein>
    <recommendedName>
        <fullName evidence="3 10">DNA-directed RNA polymerase subunit omega</fullName>
        <shortName evidence="10">RNAP omega subunit</shortName>
        <ecNumber evidence="2 10">2.7.7.6</ecNumber>
    </recommendedName>
    <alternativeName>
        <fullName evidence="10">RNA polymerase omega subunit</fullName>
    </alternativeName>
    <alternativeName>
        <fullName evidence="8 10">Transcriptase subunit omega</fullName>
    </alternativeName>
</protein>
<evidence type="ECO:0000256" key="10">
    <source>
        <dbReference type="HAMAP-Rule" id="MF_00366"/>
    </source>
</evidence>
<dbReference type="GO" id="GO:0000428">
    <property type="term" value="C:DNA-directed RNA polymerase complex"/>
    <property type="evidence" value="ECO:0007669"/>
    <property type="project" value="UniProtKB-KW"/>
</dbReference>
<comment type="catalytic activity">
    <reaction evidence="9 10">
        <text>RNA(n) + a ribonucleoside 5'-triphosphate = RNA(n+1) + diphosphate</text>
        <dbReference type="Rhea" id="RHEA:21248"/>
        <dbReference type="Rhea" id="RHEA-COMP:14527"/>
        <dbReference type="Rhea" id="RHEA-COMP:17342"/>
        <dbReference type="ChEBI" id="CHEBI:33019"/>
        <dbReference type="ChEBI" id="CHEBI:61557"/>
        <dbReference type="ChEBI" id="CHEBI:140395"/>
        <dbReference type="EC" id="2.7.7.6"/>
    </reaction>
</comment>
<dbReference type="HAMAP" id="MF_00366">
    <property type="entry name" value="RNApol_bact_RpoZ"/>
    <property type="match status" value="1"/>
</dbReference>
<dbReference type="InterPro" id="IPR006110">
    <property type="entry name" value="Pol_omega/Rpo6/RPB6"/>
</dbReference>
<dbReference type="PANTHER" id="PTHR34476">
    <property type="entry name" value="DNA-DIRECTED RNA POLYMERASE SUBUNIT OMEGA"/>
    <property type="match status" value="1"/>
</dbReference>
<evidence type="ECO:0000256" key="5">
    <source>
        <dbReference type="ARBA" id="ARBA00022679"/>
    </source>
</evidence>
<proteinExistence type="inferred from homology"/>